<dbReference type="Proteomes" id="UP000605568">
    <property type="component" value="Unassembled WGS sequence"/>
</dbReference>
<gene>
    <name evidence="1" type="ORF">GCM10017774_19070</name>
</gene>
<dbReference type="EMBL" id="BNAR01000002">
    <property type="protein sequence ID" value="GHH34690.1"/>
    <property type="molecule type" value="Genomic_DNA"/>
</dbReference>
<sequence>MFECVKVEVETLRIGVSAAREVSETIVKAGELTDFGDAAMRALEGSTTARYAAGFEDLVHEQLTQCSKDFAEYQEKLSATADEYERVDQDQADALRRAGSGK</sequence>
<proteinExistence type="predicted"/>
<evidence type="ECO:0000313" key="2">
    <source>
        <dbReference type="Proteomes" id="UP000605568"/>
    </source>
</evidence>
<organism evidence="1 2">
    <name type="scientific">Lentzea cavernae</name>
    <dbReference type="NCBI Taxonomy" id="2020703"/>
    <lineage>
        <taxon>Bacteria</taxon>
        <taxon>Bacillati</taxon>
        <taxon>Actinomycetota</taxon>
        <taxon>Actinomycetes</taxon>
        <taxon>Pseudonocardiales</taxon>
        <taxon>Pseudonocardiaceae</taxon>
        <taxon>Lentzea</taxon>
    </lineage>
</organism>
<name>A0ABQ3M681_9PSEU</name>
<keyword evidence="2" id="KW-1185">Reference proteome</keyword>
<reference evidence="2" key="1">
    <citation type="journal article" date="2019" name="Int. J. Syst. Evol. Microbiol.">
        <title>The Global Catalogue of Microorganisms (GCM) 10K type strain sequencing project: providing services to taxonomists for standard genome sequencing and annotation.</title>
        <authorList>
            <consortium name="The Broad Institute Genomics Platform"/>
            <consortium name="The Broad Institute Genome Sequencing Center for Infectious Disease"/>
            <person name="Wu L."/>
            <person name="Ma J."/>
        </authorList>
    </citation>
    <scope>NUCLEOTIDE SEQUENCE [LARGE SCALE GENOMIC DNA]</scope>
    <source>
        <strain evidence="2">CGMCC 4.7367</strain>
    </source>
</reference>
<accession>A0ABQ3M681</accession>
<protein>
    <recommendedName>
        <fullName evidence="3">Excreted virulence factor EspC, type VII ESX diderm</fullName>
    </recommendedName>
</protein>
<comment type="caution">
    <text evidence="1">The sequence shown here is derived from an EMBL/GenBank/DDBJ whole genome shotgun (WGS) entry which is preliminary data.</text>
</comment>
<dbReference type="RefSeq" id="WP_191297448.1">
    <property type="nucleotide sequence ID" value="NZ_BNAR01000002.1"/>
</dbReference>
<dbReference type="Pfam" id="PF10824">
    <property type="entry name" value="T7SS_ESX_EspC"/>
    <property type="match status" value="1"/>
</dbReference>
<evidence type="ECO:0000313" key="1">
    <source>
        <dbReference type="EMBL" id="GHH34690.1"/>
    </source>
</evidence>
<dbReference type="InterPro" id="IPR022536">
    <property type="entry name" value="EspC"/>
</dbReference>
<dbReference type="Gene3D" id="1.10.287.1060">
    <property type="entry name" value="ESAT-6-like"/>
    <property type="match status" value="1"/>
</dbReference>
<evidence type="ECO:0008006" key="3">
    <source>
        <dbReference type="Google" id="ProtNLM"/>
    </source>
</evidence>